<dbReference type="Gene3D" id="3.40.630.10">
    <property type="entry name" value="Zn peptidases"/>
    <property type="match status" value="1"/>
</dbReference>
<dbReference type="GO" id="GO:0042765">
    <property type="term" value="C:GPI-anchor transamidase complex"/>
    <property type="evidence" value="ECO:0007669"/>
    <property type="project" value="InterPro"/>
</dbReference>
<accession>A0A166FPC1</accession>
<dbReference type="Proteomes" id="UP000076798">
    <property type="component" value="Unassembled WGS sequence"/>
</dbReference>
<dbReference type="AlphaFoldDB" id="A0A166FPC1"/>
<feature type="transmembrane region" description="Helical" evidence="1">
    <location>
        <begin position="541"/>
        <end position="563"/>
    </location>
</feature>
<dbReference type="EMBL" id="KV428027">
    <property type="protein sequence ID" value="KZT40869.1"/>
    <property type="molecule type" value="Genomic_DNA"/>
</dbReference>
<keyword evidence="3" id="KW-1185">Reference proteome</keyword>
<organism evidence="2 3">
    <name type="scientific">Sistotremastrum suecicum HHB10207 ss-3</name>
    <dbReference type="NCBI Taxonomy" id="1314776"/>
    <lineage>
        <taxon>Eukaryota</taxon>
        <taxon>Fungi</taxon>
        <taxon>Dikarya</taxon>
        <taxon>Basidiomycota</taxon>
        <taxon>Agaricomycotina</taxon>
        <taxon>Agaricomycetes</taxon>
        <taxon>Sistotremastrales</taxon>
        <taxon>Sistotremastraceae</taxon>
        <taxon>Sistotremastrum</taxon>
    </lineage>
</organism>
<evidence type="ECO:0000313" key="3">
    <source>
        <dbReference type="Proteomes" id="UP000076798"/>
    </source>
</evidence>
<proteinExistence type="predicted"/>
<keyword evidence="1" id="KW-0472">Membrane</keyword>
<dbReference type="OrthoDB" id="445301at2759"/>
<keyword evidence="1" id="KW-1133">Transmembrane helix</keyword>
<gene>
    <name evidence="2" type="ORF">SISSUDRAFT_415031</name>
</gene>
<dbReference type="GO" id="GO:0016255">
    <property type="term" value="P:attachment of GPI anchor to protein"/>
    <property type="evidence" value="ECO:0007669"/>
    <property type="project" value="TreeGrafter"/>
</dbReference>
<feature type="transmembrane region" description="Helical" evidence="1">
    <location>
        <begin position="500"/>
        <end position="520"/>
    </location>
</feature>
<evidence type="ECO:0000313" key="2">
    <source>
        <dbReference type="EMBL" id="KZT40869.1"/>
    </source>
</evidence>
<reference evidence="2 3" key="1">
    <citation type="journal article" date="2016" name="Mol. Biol. Evol.">
        <title>Comparative Genomics of Early-Diverging Mushroom-Forming Fungi Provides Insights into the Origins of Lignocellulose Decay Capabilities.</title>
        <authorList>
            <person name="Nagy L.G."/>
            <person name="Riley R."/>
            <person name="Tritt A."/>
            <person name="Adam C."/>
            <person name="Daum C."/>
            <person name="Floudas D."/>
            <person name="Sun H."/>
            <person name="Yadav J.S."/>
            <person name="Pangilinan J."/>
            <person name="Larsson K.H."/>
            <person name="Matsuura K."/>
            <person name="Barry K."/>
            <person name="Labutti K."/>
            <person name="Kuo R."/>
            <person name="Ohm R.A."/>
            <person name="Bhattacharya S.S."/>
            <person name="Shirouzu T."/>
            <person name="Yoshinaga Y."/>
            <person name="Martin F.M."/>
            <person name="Grigoriev I.V."/>
            <person name="Hibbett D.S."/>
        </authorList>
    </citation>
    <scope>NUCLEOTIDE SEQUENCE [LARGE SCALE GENOMIC DNA]</scope>
    <source>
        <strain evidence="2 3">HHB10207 ss-3</strain>
    </source>
</reference>
<feature type="transmembrane region" description="Helical" evidence="1">
    <location>
        <begin position="468"/>
        <end position="488"/>
    </location>
</feature>
<dbReference type="InterPro" id="IPR007246">
    <property type="entry name" value="Gaa1"/>
</dbReference>
<feature type="transmembrane region" description="Helical" evidence="1">
    <location>
        <begin position="403"/>
        <end position="422"/>
    </location>
</feature>
<name>A0A166FPC1_9AGAM</name>
<feature type="transmembrane region" description="Helical" evidence="1">
    <location>
        <begin position="611"/>
        <end position="638"/>
    </location>
</feature>
<sequence length="639" mass="71236">MSIVQKVKAILSRDEITSAKLRLQRRRRITNFLVQRMTLLRALLYVAGYTWLLLLPLPQLGRGIYIDENALQPGQVNTYWDWSNVHSADLYLGQLEELRDRNASKAERADFVRTELLKMGISSEVQPYTFALSTEVLTGQNAYGVLSAPRSSGTEAIVISASWISQRDGIETLNLRGVATILALAKFLKGYSLWAKDLIFVVTDDYMSGMHAFLSAYHDAVPNNLATPPLNVTSGVIWTALNIEYPGHSFSEIGIFHEGLNARLPNQDLINSFHVVSAHTGLVQVTLYDTLYGARPFTELRNLLPSVLKDHPIVDGYLRRARNILQHTSFQTLGKASGPHGLFHQYRIDAFTLYAIPAMGPHGFHAIGKIMESTLRTTNNLLERLHASLFFYIFTTSGTFLKIGAYLPSVICISIATMIAALQSWVNAGWQQIQTISVPDKKDKEDASSKEIVTLDALIQWTTRPRPVLLTIVVMLLSHGAMAVAWRIMSYSFFRQIPWLMYGSVGLLALSSLVLPVLLVEREILLSPAFQKTLKAFSLSLTSTVLSITSLLNFSLSAVLSIAFLPTNFPINANNKGLRTNELISHLVLASLGLILIDSQESVKDWELFGVWFAPFITIVYIPLFLQAALIPLINILYT</sequence>
<dbReference type="STRING" id="1314776.A0A166FPC1"/>
<evidence type="ECO:0000256" key="1">
    <source>
        <dbReference type="SAM" id="Phobius"/>
    </source>
</evidence>
<protein>
    <submittedName>
        <fullName evidence="2">Gaa1-domain-containing protein</fullName>
    </submittedName>
</protein>
<dbReference type="PANTHER" id="PTHR13304:SF0">
    <property type="entry name" value="GLYCOSYLPHOSPHATIDYLINOSITOL ANCHOR ATTACHMENT 1 PROTEIN"/>
    <property type="match status" value="1"/>
</dbReference>
<dbReference type="Pfam" id="PF04114">
    <property type="entry name" value="Gaa1"/>
    <property type="match status" value="1"/>
</dbReference>
<keyword evidence="1" id="KW-0812">Transmembrane</keyword>
<feature type="transmembrane region" description="Helical" evidence="1">
    <location>
        <begin position="32"/>
        <end position="54"/>
    </location>
</feature>
<dbReference type="PANTHER" id="PTHR13304">
    <property type="entry name" value="GLYCOSYLPHOSPHATIDYLINOSITOL ANCHOR ATTACHMENT 1 PROTEIN"/>
    <property type="match status" value="1"/>
</dbReference>